<comment type="caution">
    <text evidence="2">The sequence shown here is derived from an EMBL/GenBank/DDBJ whole genome shotgun (WGS) entry which is preliminary data.</text>
</comment>
<dbReference type="AlphaFoldDB" id="A0A426Y2K8"/>
<reference evidence="2 3" key="1">
    <citation type="journal article" date="2014" name="Agronomy (Basel)">
        <title>A Draft Genome Sequence for Ensete ventricosum, the Drought-Tolerant Tree Against Hunger.</title>
        <authorList>
            <person name="Harrison J."/>
            <person name="Moore K.A."/>
            <person name="Paszkiewicz K."/>
            <person name="Jones T."/>
            <person name="Grant M."/>
            <person name="Ambacheew D."/>
            <person name="Muzemil S."/>
            <person name="Studholme D.J."/>
        </authorList>
    </citation>
    <scope>NUCLEOTIDE SEQUENCE [LARGE SCALE GENOMIC DNA]</scope>
</reference>
<evidence type="ECO:0000313" key="2">
    <source>
        <dbReference type="EMBL" id="RRT45976.1"/>
    </source>
</evidence>
<feature type="region of interest" description="Disordered" evidence="1">
    <location>
        <begin position="255"/>
        <end position="274"/>
    </location>
</feature>
<proteinExistence type="predicted"/>
<accession>A0A426Y2K8</accession>
<organism evidence="2 3">
    <name type="scientific">Ensete ventricosum</name>
    <name type="common">Abyssinian banana</name>
    <name type="synonym">Musa ensete</name>
    <dbReference type="NCBI Taxonomy" id="4639"/>
    <lineage>
        <taxon>Eukaryota</taxon>
        <taxon>Viridiplantae</taxon>
        <taxon>Streptophyta</taxon>
        <taxon>Embryophyta</taxon>
        <taxon>Tracheophyta</taxon>
        <taxon>Spermatophyta</taxon>
        <taxon>Magnoliopsida</taxon>
        <taxon>Liliopsida</taxon>
        <taxon>Zingiberales</taxon>
        <taxon>Musaceae</taxon>
        <taxon>Ensete</taxon>
    </lineage>
</organism>
<feature type="compositionally biased region" description="Low complexity" evidence="1">
    <location>
        <begin position="265"/>
        <end position="274"/>
    </location>
</feature>
<sequence length="295" mass="33132">MVRAWKDGGRSCDRRFQAWKDGNRFCNRRLLLPCGKGGGFFSPRRLAVSRMRDAMDASGHTRHFATHTAPLFQQDAPPLVSSQWPPLVASQRNAPLQQLLVHSQREGVAPLQQLLDPLQQPLVTSQQDGVAPLQQPLVPSQWLRLVSHEDVPSLVSSRRDVPSMNQARGLPLHLWGRRFIAKLCSTLVQDRACVMVSSDDELPNKVFYHDLDGSTCKVKVSYYWKPQQCKVCLSFEHANSACQQPSQKITQVYQPRQEPQHGVATTIPSTDTPVPTVTVAEKMNEHSNSLGQRDE</sequence>
<dbReference type="EMBL" id="AMZH03015485">
    <property type="protein sequence ID" value="RRT45976.1"/>
    <property type="molecule type" value="Genomic_DNA"/>
</dbReference>
<protein>
    <submittedName>
        <fullName evidence="2">Uncharacterized protein</fullName>
    </submittedName>
</protein>
<gene>
    <name evidence="2" type="ORF">B296_00053807</name>
</gene>
<name>A0A426Y2K8_ENSVE</name>
<dbReference type="Proteomes" id="UP000287651">
    <property type="component" value="Unassembled WGS sequence"/>
</dbReference>
<evidence type="ECO:0000313" key="3">
    <source>
        <dbReference type="Proteomes" id="UP000287651"/>
    </source>
</evidence>
<evidence type="ECO:0000256" key="1">
    <source>
        <dbReference type="SAM" id="MobiDB-lite"/>
    </source>
</evidence>